<gene>
    <name evidence="8 10" type="primary">cmk</name>
    <name evidence="10" type="ORF">H9729_02860</name>
</gene>
<comment type="similarity">
    <text evidence="1 8">Belongs to the cytidylate kinase family. Type 1 subfamily.</text>
</comment>
<comment type="caution">
    <text evidence="10">The sequence shown here is derived from an EMBL/GenBank/DDBJ whole genome shotgun (WGS) entry which is preliminary data.</text>
</comment>
<evidence type="ECO:0000313" key="11">
    <source>
        <dbReference type="Proteomes" id="UP000886750"/>
    </source>
</evidence>
<dbReference type="InterPro" id="IPR003136">
    <property type="entry name" value="Cytidylate_kin"/>
</dbReference>
<keyword evidence="8" id="KW-0963">Cytoplasm</keyword>
<comment type="subcellular location">
    <subcellularLocation>
        <location evidence="8">Cytoplasm</location>
    </subcellularLocation>
</comment>
<reference evidence="10" key="2">
    <citation type="submission" date="2021-04" db="EMBL/GenBank/DDBJ databases">
        <authorList>
            <person name="Gilroy R."/>
        </authorList>
    </citation>
    <scope>NUCLEOTIDE SEQUENCE</scope>
    <source>
        <strain evidence="10">1345</strain>
    </source>
</reference>
<keyword evidence="2 8" id="KW-0808">Transferase</keyword>
<accession>A0A9D1ZUC8</accession>
<feature type="binding site" evidence="8">
    <location>
        <begin position="34"/>
        <end position="42"/>
    </location>
    <ligand>
        <name>ATP</name>
        <dbReference type="ChEBI" id="CHEBI:30616"/>
    </ligand>
</feature>
<dbReference type="HAMAP" id="MF_00238">
    <property type="entry name" value="Cytidyl_kinase_type1"/>
    <property type="match status" value="1"/>
</dbReference>
<dbReference type="InterPro" id="IPR027417">
    <property type="entry name" value="P-loop_NTPase"/>
</dbReference>
<evidence type="ECO:0000256" key="5">
    <source>
        <dbReference type="ARBA" id="ARBA00022840"/>
    </source>
</evidence>
<proteinExistence type="inferred from homology"/>
<name>A0A9D1ZUC8_9FIRM</name>
<dbReference type="Proteomes" id="UP000886750">
    <property type="component" value="Unassembled WGS sequence"/>
</dbReference>
<dbReference type="GO" id="GO:0006220">
    <property type="term" value="P:pyrimidine nucleotide metabolic process"/>
    <property type="evidence" value="ECO:0007669"/>
    <property type="project" value="UniProtKB-UniRule"/>
</dbReference>
<dbReference type="PANTHER" id="PTHR21299">
    <property type="entry name" value="CYTIDYLATE KINASE/PANTOATE-BETA-ALANINE LIGASE"/>
    <property type="match status" value="1"/>
</dbReference>
<protein>
    <recommendedName>
        <fullName evidence="8">Cytidylate kinase</fullName>
        <shortName evidence="8">CK</shortName>
        <ecNumber evidence="8">2.7.4.25</ecNumber>
    </recommendedName>
    <alternativeName>
        <fullName evidence="8">Cytidine monophosphate kinase</fullName>
        <shortName evidence="8">CMP kinase</shortName>
    </alternativeName>
</protein>
<dbReference type="PANTHER" id="PTHR21299:SF2">
    <property type="entry name" value="CYTIDYLATE KINASE"/>
    <property type="match status" value="1"/>
</dbReference>
<feature type="domain" description="Cytidylate kinase" evidence="9">
    <location>
        <begin position="30"/>
        <end position="243"/>
    </location>
</feature>
<dbReference type="EC" id="2.7.4.25" evidence="8"/>
<evidence type="ECO:0000256" key="6">
    <source>
        <dbReference type="ARBA" id="ARBA00047615"/>
    </source>
</evidence>
<evidence type="ECO:0000256" key="1">
    <source>
        <dbReference type="ARBA" id="ARBA00009427"/>
    </source>
</evidence>
<keyword evidence="5 8" id="KW-0067">ATP-binding</keyword>
<evidence type="ECO:0000256" key="4">
    <source>
        <dbReference type="ARBA" id="ARBA00022777"/>
    </source>
</evidence>
<evidence type="ECO:0000256" key="8">
    <source>
        <dbReference type="HAMAP-Rule" id="MF_00238"/>
    </source>
</evidence>
<keyword evidence="3 8" id="KW-0547">Nucleotide-binding</keyword>
<dbReference type="Pfam" id="PF02224">
    <property type="entry name" value="Cytidylate_kin"/>
    <property type="match status" value="1"/>
</dbReference>
<dbReference type="EMBL" id="DXCQ01000028">
    <property type="protein sequence ID" value="HIY96606.1"/>
    <property type="molecule type" value="Genomic_DNA"/>
</dbReference>
<dbReference type="GO" id="GO:0005524">
    <property type="term" value="F:ATP binding"/>
    <property type="evidence" value="ECO:0007669"/>
    <property type="project" value="UniProtKB-UniRule"/>
</dbReference>
<dbReference type="NCBIfam" id="TIGR00017">
    <property type="entry name" value="cmk"/>
    <property type="match status" value="1"/>
</dbReference>
<dbReference type="InterPro" id="IPR011994">
    <property type="entry name" value="Cytidylate_kinase_dom"/>
</dbReference>
<sequence>MLLVENCFEVKHIYLHGAAGLRKDLSKFSVALDGPSGSGKSTIAKILARDYNILYLDTGAMYRACALQAIQKNVDPSDEKAVEKMLSDMQLKIEYVGGEQRTILGEQDVSDEIRRPDVSMAASKISALPCVRLKMVDMQRSIAAKMSCVLDGRDIGSYVLPNAEFKFFITASNAVRAKRRYEELKAKGYDVDLKKLEDEIALRDHNDSTRSFSPLVQAEDAVLVDTSNMTIEQVVAYIKKKIQERV</sequence>
<evidence type="ECO:0000256" key="3">
    <source>
        <dbReference type="ARBA" id="ARBA00022741"/>
    </source>
</evidence>
<organism evidence="10 11">
    <name type="scientific">Candidatus Borkfalkia excrementigallinarum</name>
    <dbReference type="NCBI Taxonomy" id="2838506"/>
    <lineage>
        <taxon>Bacteria</taxon>
        <taxon>Bacillati</taxon>
        <taxon>Bacillota</taxon>
        <taxon>Clostridia</taxon>
        <taxon>Christensenellales</taxon>
        <taxon>Christensenellaceae</taxon>
        <taxon>Candidatus Borkfalkia</taxon>
    </lineage>
</organism>
<dbReference type="SUPFAM" id="SSF52540">
    <property type="entry name" value="P-loop containing nucleoside triphosphate hydrolases"/>
    <property type="match status" value="1"/>
</dbReference>
<keyword evidence="4 8" id="KW-0418">Kinase</keyword>
<comment type="catalytic activity">
    <reaction evidence="6 8">
        <text>dCMP + ATP = dCDP + ADP</text>
        <dbReference type="Rhea" id="RHEA:25094"/>
        <dbReference type="ChEBI" id="CHEBI:30616"/>
        <dbReference type="ChEBI" id="CHEBI:57566"/>
        <dbReference type="ChEBI" id="CHEBI:58593"/>
        <dbReference type="ChEBI" id="CHEBI:456216"/>
        <dbReference type="EC" id="2.7.4.25"/>
    </reaction>
</comment>
<dbReference type="AlphaFoldDB" id="A0A9D1ZUC8"/>
<evidence type="ECO:0000256" key="2">
    <source>
        <dbReference type="ARBA" id="ARBA00022679"/>
    </source>
</evidence>
<evidence type="ECO:0000313" key="10">
    <source>
        <dbReference type="EMBL" id="HIY96606.1"/>
    </source>
</evidence>
<dbReference type="GO" id="GO:0015949">
    <property type="term" value="P:nucleobase-containing small molecule interconversion"/>
    <property type="evidence" value="ECO:0007669"/>
    <property type="project" value="TreeGrafter"/>
</dbReference>
<comment type="catalytic activity">
    <reaction evidence="7 8">
        <text>CMP + ATP = CDP + ADP</text>
        <dbReference type="Rhea" id="RHEA:11600"/>
        <dbReference type="ChEBI" id="CHEBI:30616"/>
        <dbReference type="ChEBI" id="CHEBI:58069"/>
        <dbReference type="ChEBI" id="CHEBI:60377"/>
        <dbReference type="ChEBI" id="CHEBI:456216"/>
        <dbReference type="EC" id="2.7.4.25"/>
    </reaction>
</comment>
<dbReference type="CDD" id="cd02020">
    <property type="entry name" value="CMPK"/>
    <property type="match status" value="1"/>
</dbReference>
<dbReference type="GO" id="GO:0036431">
    <property type="term" value="F:dCMP kinase activity"/>
    <property type="evidence" value="ECO:0007669"/>
    <property type="project" value="InterPro"/>
</dbReference>
<dbReference type="Gene3D" id="3.40.50.300">
    <property type="entry name" value="P-loop containing nucleotide triphosphate hydrolases"/>
    <property type="match status" value="1"/>
</dbReference>
<evidence type="ECO:0000259" key="9">
    <source>
        <dbReference type="Pfam" id="PF02224"/>
    </source>
</evidence>
<reference evidence="10" key="1">
    <citation type="journal article" date="2021" name="PeerJ">
        <title>Extensive microbial diversity within the chicken gut microbiome revealed by metagenomics and culture.</title>
        <authorList>
            <person name="Gilroy R."/>
            <person name="Ravi A."/>
            <person name="Getino M."/>
            <person name="Pursley I."/>
            <person name="Horton D.L."/>
            <person name="Alikhan N.F."/>
            <person name="Baker D."/>
            <person name="Gharbi K."/>
            <person name="Hall N."/>
            <person name="Watson M."/>
            <person name="Adriaenssens E.M."/>
            <person name="Foster-Nyarko E."/>
            <person name="Jarju S."/>
            <person name="Secka A."/>
            <person name="Antonio M."/>
            <person name="Oren A."/>
            <person name="Chaudhuri R.R."/>
            <person name="La Ragione R."/>
            <person name="Hildebrand F."/>
            <person name="Pallen M.J."/>
        </authorList>
    </citation>
    <scope>NUCLEOTIDE SEQUENCE</scope>
    <source>
        <strain evidence="10">1345</strain>
    </source>
</reference>
<evidence type="ECO:0000256" key="7">
    <source>
        <dbReference type="ARBA" id="ARBA00048478"/>
    </source>
</evidence>
<dbReference type="GO" id="GO:0005829">
    <property type="term" value="C:cytosol"/>
    <property type="evidence" value="ECO:0007669"/>
    <property type="project" value="TreeGrafter"/>
</dbReference>